<accession>A0A8S9VBS2</accession>
<reference evidence="1" key="1">
    <citation type="submission" date="2020-03" db="EMBL/GenBank/DDBJ databases">
        <title>Hybrid Assembly of Korean Phytophthora infestans isolates.</title>
        <authorList>
            <person name="Prokchorchik M."/>
            <person name="Lee Y."/>
            <person name="Seo J."/>
            <person name="Cho J.-H."/>
            <person name="Park Y.-E."/>
            <person name="Jang D.-C."/>
            <person name="Im J.-S."/>
            <person name="Choi J.-G."/>
            <person name="Park H.-J."/>
            <person name="Lee G.-B."/>
            <person name="Lee Y.-G."/>
            <person name="Hong S.-Y."/>
            <person name="Cho K."/>
            <person name="Sohn K.H."/>
        </authorList>
    </citation>
    <scope>NUCLEOTIDE SEQUENCE</scope>
    <source>
        <strain evidence="1">KR_2_A2</strain>
    </source>
</reference>
<dbReference type="AlphaFoldDB" id="A0A8S9VBS2"/>
<name>A0A8S9VBS2_PHYIN</name>
<proteinExistence type="predicted"/>
<comment type="caution">
    <text evidence="1">The sequence shown here is derived from an EMBL/GenBank/DDBJ whole genome shotgun (WGS) entry which is preliminary data.</text>
</comment>
<evidence type="ECO:0000313" key="1">
    <source>
        <dbReference type="EMBL" id="KAF4150123.1"/>
    </source>
</evidence>
<dbReference type="Proteomes" id="UP000704712">
    <property type="component" value="Unassembled WGS sequence"/>
</dbReference>
<sequence length="56" mass="6660">MAHIYNLQRLHFFNFSAIMEATTDEIKAAAWVMEKRLVNEKQEEHSIFVRAHGSRR</sequence>
<dbReference type="EMBL" id="JAACNO010000100">
    <property type="protein sequence ID" value="KAF4150123.1"/>
    <property type="molecule type" value="Genomic_DNA"/>
</dbReference>
<organism evidence="1 2">
    <name type="scientific">Phytophthora infestans</name>
    <name type="common">Potato late blight agent</name>
    <name type="synonym">Botrytis infestans</name>
    <dbReference type="NCBI Taxonomy" id="4787"/>
    <lineage>
        <taxon>Eukaryota</taxon>
        <taxon>Sar</taxon>
        <taxon>Stramenopiles</taxon>
        <taxon>Oomycota</taxon>
        <taxon>Peronosporomycetes</taxon>
        <taxon>Peronosporales</taxon>
        <taxon>Peronosporaceae</taxon>
        <taxon>Phytophthora</taxon>
    </lineage>
</organism>
<gene>
    <name evidence="1" type="ORF">GN958_ATG00749</name>
</gene>
<evidence type="ECO:0000313" key="2">
    <source>
        <dbReference type="Proteomes" id="UP000704712"/>
    </source>
</evidence>
<protein>
    <submittedName>
        <fullName evidence="1">Uncharacterized protein</fullName>
    </submittedName>
</protein>